<protein>
    <submittedName>
        <fullName evidence="1">Uncharacterized protein</fullName>
    </submittedName>
</protein>
<accession>A0A2M6WP88</accession>
<dbReference type="EMBL" id="PFAQ01000044">
    <property type="protein sequence ID" value="PIT94556.1"/>
    <property type="molecule type" value="Genomic_DNA"/>
</dbReference>
<reference evidence="2" key="1">
    <citation type="submission" date="2017-09" db="EMBL/GenBank/DDBJ databases">
        <title>Depth-based differentiation of microbial function through sediment-hosted aquifers and enrichment of novel symbionts in the deep terrestrial subsurface.</title>
        <authorList>
            <person name="Probst A.J."/>
            <person name="Ladd B."/>
            <person name="Jarett J.K."/>
            <person name="Geller-Mcgrath D.E."/>
            <person name="Sieber C.M.K."/>
            <person name="Emerson J.B."/>
            <person name="Anantharaman K."/>
            <person name="Thomas B.C."/>
            <person name="Malmstrom R."/>
            <person name="Stieglmeier M."/>
            <person name="Klingl A."/>
            <person name="Woyke T."/>
            <person name="Ryan C.M."/>
            <person name="Banfield J.F."/>
        </authorList>
    </citation>
    <scope>NUCLEOTIDE SEQUENCE [LARGE SCALE GENOMIC DNA]</scope>
</reference>
<dbReference type="Proteomes" id="UP000228900">
    <property type="component" value="Unassembled WGS sequence"/>
</dbReference>
<comment type="caution">
    <text evidence="1">The sequence shown here is derived from an EMBL/GenBank/DDBJ whole genome shotgun (WGS) entry which is preliminary data.</text>
</comment>
<evidence type="ECO:0000313" key="1">
    <source>
        <dbReference type="EMBL" id="PIT94556.1"/>
    </source>
</evidence>
<dbReference type="PROSITE" id="PS51257">
    <property type="entry name" value="PROKAR_LIPOPROTEIN"/>
    <property type="match status" value="1"/>
</dbReference>
<sequence length="399" mass="43205">MKTKILNLLVLILTIGTLTVSCKKMDMKEMAPQKPTPPHPTNTEVTLMGSVNESKGAMGLLQSNSTITGDLKFYFKFWLNPSDTTEIAKAKGTYTILNPNGSVFYTSAAIENCINQKFLVAGNYVMSVSGTYNGIPFSYVNITINVTENVTPPNNTNTAPVGVKGLYANTTNTTLSLAISRAEYSTLVGKTWFYVAKVNSTDFVHVAAPLINDSVVFSIAVPTASGITTIEFNGGYEDGSNGGMWFTASNGSPNILYPGTGSFWKINIDNNGSTITARAPNGTVLVTIPVPGVVNPIPGNNGDDIAHQYTVRWSSYKHFLKFTGTNFCCQYKIGSASTTWTTLSGTVNLSNPEYYDVLFPSVTGEIHYRYGTMIAGVFYPSSNMANSIFYYNGELVENI</sequence>
<proteinExistence type="predicted"/>
<organism evidence="1 2">
    <name type="scientific">Candidatus Falkowbacteria bacterium CG10_big_fil_rev_8_21_14_0_10_39_9</name>
    <dbReference type="NCBI Taxonomy" id="1974566"/>
    <lineage>
        <taxon>Bacteria</taxon>
        <taxon>Candidatus Falkowiibacteriota</taxon>
    </lineage>
</organism>
<gene>
    <name evidence="1" type="ORF">COT98_03135</name>
</gene>
<dbReference type="AlphaFoldDB" id="A0A2M6WP88"/>
<evidence type="ECO:0000313" key="2">
    <source>
        <dbReference type="Proteomes" id="UP000228900"/>
    </source>
</evidence>
<name>A0A2M6WP88_9BACT</name>